<dbReference type="CDD" id="cd00448">
    <property type="entry name" value="YjgF_YER057c_UK114_family"/>
    <property type="match status" value="3"/>
</dbReference>
<dbReference type="PANTHER" id="PTHR11803:SF39">
    <property type="entry name" value="2-IMINOBUTANOATE_2-IMINOPROPANOATE DEAMINASE"/>
    <property type="match status" value="1"/>
</dbReference>
<dbReference type="AlphaFoldDB" id="A0A1W2AN77"/>
<dbReference type="InterPro" id="IPR006175">
    <property type="entry name" value="YjgF/YER057c/UK114"/>
</dbReference>
<dbReference type="GO" id="GO:0005829">
    <property type="term" value="C:cytosol"/>
    <property type="evidence" value="ECO:0007669"/>
    <property type="project" value="TreeGrafter"/>
</dbReference>
<dbReference type="RefSeq" id="WP_159460876.1">
    <property type="nucleotide sequence ID" value="NZ_FWXJ01000009.1"/>
</dbReference>
<dbReference type="GO" id="GO:0019239">
    <property type="term" value="F:deaminase activity"/>
    <property type="evidence" value="ECO:0007669"/>
    <property type="project" value="TreeGrafter"/>
</dbReference>
<accession>A0A1W2AN77</accession>
<gene>
    <name evidence="1" type="ORF">SAMN06296008_10986</name>
</gene>
<dbReference type="Proteomes" id="UP000192708">
    <property type="component" value="Unassembled WGS sequence"/>
</dbReference>
<dbReference type="InterPro" id="IPR035959">
    <property type="entry name" value="RutC-like_sf"/>
</dbReference>
<proteinExistence type="predicted"/>
<dbReference type="SUPFAM" id="SSF55298">
    <property type="entry name" value="YjgF-like"/>
    <property type="match status" value="3"/>
</dbReference>
<sequence length="415" mass="46833">MNNQILTGAKTPTPMAHYCQGVLHRNTIYAAGQIASDYQTGVAPEAKQDPAFPYYGSNIQKQARYILQNLQSVFESAGSSFRDVVKSQVFLKDLNDFYYFDQVWKEFFPSPPPRTTVEVGGLLVPGCKVEIDLWGVQAKVPRQVIIGKKTPTPMAHYSQGILIENVLYAAGQIASDYQTGVGPEAKQDPAFPYYGSDIQKQTRYILNNIRSVFDAAGCDYRDVVKAQIFLTDLNDFYYFDQVWQEYFQHPVPRTIVEVQKLLVPGCKIEIDLWGVLPNTPKREITLDATSEQPSFCNGVMVDDTLYASGQIASDHKTPIIQIAHQDAAFPYYGSEIQKQTRFVLNRLQQLYREGGFDLADTVKAQVFLADLNDFYYFDQIWKEYFPSPPPRTTLEVGKFLVPGCKVQVDLTAAKA</sequence>
<evidence type="ECO:0000313" key="1">
    <source>
        <dbReference type="EMBL" id="SMC61972.1"/>
    </source>
</evidence>
<dbReference type="Gene3D" id="3.30.1330.40">
    <property type="entry name" value="RutC-like"/>
    <property type="match status" value="3"/>
</dbReference>
<protein>
    <submittedName>
        <fullName evidence="1">Reactive intermediate/imine deaminase</fullName>
    </submittedName>
</protein>
<dbReference type="OrthoDB" id="9803101at2"/>
<organism evidence="1 2">
    <name type="scientific">Polynucleobacter kasalickyi</name>
    <dbReference type="NCBI Taxonomy" id="1938817"/>
    <lineage>
        <taxon>Bacteria</taxon>
        <taxon>Pseudomonadati</taxon>
        <taxon>Pseudomonadota</taxon>
        <taxon>Betaproteobacteria</taxon>
        <taxon>Burkholderiales</taxon>
        <taxon>Burkholderiaceae</taxon>
        <taxon>Polynucleobacter</taxon>
    </lineage>
</organism>
<name>A0A1W2AN77_9BURK</name>
<dbReference type="PANTHER" id="PTHR11803">
    <property type="entry name" value="2-IMINOBUTANOATE/2-IMINOPROPANOATE DEAMINASE RIDA"/>
    <property type="match status" value="1"/>
</dbReference>
<reference evidence="1 2" key="1">
    <citation type="submission" date="2017-04" db="EMBL/GenBank/DDBJ databases">
        <authorList>
            <person name="Afonso C.L."/>
            <person name="Miller P.J."/>
            <person name="Scott M.A."/>
            <person name="Spackman E."/>
            <person name="Goraichik I."/>
            <person name="Dimitrov K.M."/>
            <person name="Suarez D.L."/>
            <person name="Swayne D.E."/>
        </authorList>
    </citation>
    <scope>NUCLEOTIDE SEQUENCE [LARGE SCALE GENOMIC DNA]</scope>
    <source>
        <strain evidence="1 2">VK13</strain>
    </source>
</reference>
<evidence type="ECO:0000313" key="2">
    <source>
        <dbReference type="Proteomes" id="UP000192708"/>
    </source>
</evidence>
<dbReference type="Pfam" id="PF01042">
    <property type="entry name" value="Ribonuc_L-PSP"/>
    <property type="match status" value="3"/>
</dbReference>
<keyword evidence="2" id="KW-1185">Reference proteome</keyword>
<dbReference type="STRING" id="1938817.SAMN06296008_10986"/>
<dbReference type="EMBL" id="FWXJ01000009">
    <property type="protein sequence ID" value="SMC61972.1"/>
    <property type="molecule type" value="Genomic_DNA"/>
</dbReference>